<reference evidence="2" key="1">
    <citation type="journal article" date="2019" name="Int. J. Syst. Evol. Microbiol.">
        <title>The Global Catalogue of Microorganisms (GCM) 10K type strain sequencing project: providing services to taxonomists for standard genome sequencing and annotation.</title>
        <authorList>
            <consortium name="The Broad Institute Genomics Platform"/>
            <consortium name="The Broad Institute Genome Sequencing Center for Infectious Disease"/>
            <person name="Wu L."/>
            <person name="Ma J."/>
        </authorList>
    </citation>
    <scope>NUCLEOTIDE SEQUENCE [LARGE SCALE GENOMIC DNA]</scope>
    <source>
        <strain evidence="2">JCM 16117</strain>
    </source>
</reference>
<dbReference type="Proteomes" id="UP001500929">
    <property type="component" value="Unassembled WGS sequence"/>
</dbReference>
<evidence type="ECO:0000313" key="2">
    <source>
        <dbReference type="Proteomes" id="UP001500929"/>
    </source>
</evidence>
<keyword evidence="2" id="KW-1185">Reference proteome</keyword>
<dbReference type="EMBL" id="BAAAQY010000001">
    <property type="protein sequence ID" value="GAA2223042.1"/>
    <property type="molecule type" value="Genomic_DNA"/>
</dbReference>
<evidence type="ECO:0000313" key="1">
    <source>
        <dbReference type="EMBL" id="GAA2223042.1"/>
    </source>
</evidence>
<gene>
    <name evidence="1" type="ORF">GCM10009851_02520</name>
</gene>
<comment type="caution">
    <text evidence="1">The sequence shown here is derived from an EMBL/GenBank/DDBJ whole genome shotgun (WGS) entry which is preliminary data.</text>
</comment>
<organism evidence="1 2">
    <name type="scientific">Herbiconiux moechotypicola</name>
    <dbReference type="NCBI Taxonomy" id="637393"/>
    <lineage>
        <taxon>Bacteria</taxon>
        <taxon>Bacillati</taxon>
        <taxon>Actinomycetota</taxon>
        <taxon>Actinomycetes</taxon>
        <taxon>Micrococcales</taxon>
        <taxon>Microbacteriaceae</taxon>
        <taxon>Herbiconiux</taxon>
    </lineage>
</organism>
<proteinExistence type="predicted"/>
<accession>A0ABP5Q462</accession>
<sequence>MAAEGAAGRSTLEESGARVWVRQSQQRLDYEPRGPPIRVALTPSMKKDPNTMAAVETYRSHNMWHNRMVGEDAELSSHVIRSQAIAEGRTWAKTRQCDHIVKRIDGSVESITSYASS</sequence>
<protein>
    <submittedName>
        <fullName evidence="1">Uncharacterized protein</fullName>
    </submittedName>
</protein>
<name>A0ABP5Q462_9MICO</name>